<dbReference type="InterPro" id="IPR011992">
    <property type="entry name" value="EF-hand-dom_pair"/>
</dbReference>
<comment type="caution">
    <text evidence="9">The sequence shown here is derived from an EMBL/GenBank/DDBJ whole genome shotgun (WGS) entry which is preliminary data.</text>
</comment>
<gene>
    <name evidence="9" type="primary">Catsper1</name>
    <name evidence="9" type="ORF">SNAT2548_LOCUS14840</name>
</gene>
<dbReference type="InterPro" id="IPR002048">
    <property type="entry name" value="EF_hand_dom"/>
</dbReference>
<keyword evidence="3" id="KW-0106">Calcium</keyword>
<keyword evidence="2 7" id="KW-0812">Transmembrane</keyword>
<keyword evidence="5 7" id="KW-0472">Membrane</keyword>
<evidence type="ECO:0000313" key="9">
    <source>
        <dbReference type="EMBL" id="CAE7279902.1"/>
    </source>
</evidence>
<feature type="compositionally biased region" description="Polar residues" evidence="6">
    <location>
        <begin position="106"/>
        <end position="128"/>
    </location>
</feature>
<feature type="transmembrane region" description="Helical" evidence="7">
    <location>
        <begin position="428"/>
        <end position="452"/>
    </location>
</feature>
<dbReference type="CDD" id="cd00051">
    <property type="entry name" value="EFh"/>
    <property type="match status" value="1"/>
</dbReference>
<feature type="region of interest" description="Disordered" evidence="6">
    <location>
        <begin position="160"/>
        <end position="185"/>
    </location>
</feature>
<feature type="transmembrane region" description="Helical" evidence="7">
    <location>
        <begin position="395"/>
        <end position="416"/>
    </location>
</feature>
<evidence type="ECO:0000256" key="2">
    <source>
        <dbReference type="ARBA" id="ARBA00022692"/>
    </source>
</evidence>
<dbReference type="InterPro" id="IPR005821">
    <property type="entry name" value="Ion_trans_dom"/>
</dbReference>
<evidence type="ECO:0000256" key="3">
    <source>
        <dbReference type="ARBA" id="ARBA00022837"/>
    </source>
</evidence>
<dbReference type="Pfam" id="PF00520">
    <property type="entry name" value="Ion_trans"/>
    <property type="match status" value="1"/>
</dbReference>
<dbReference type="SMART" id="SM00054">
    <property type="entry name" value="EFh"/>
    <property type="match status" value="2"/>
</dbReference>
<dbReference type="PROSITE" id="PS00018">
    <property type="entry name" value="EF_HAND_1"/>
    <property type="match status" value="1"/>
</dbReference>
<feature type="region of interest" description="Disordered" evidence="6">
    <location>
        <begin position="599"/>
        <end position="650"/>
    </location>
</feature>
<dbReference type="GO" id="GO:0005509">
    <property type="term" value="F:calcium ion binding"/>
    <property type="evidence" value="ECO:0007669"/>
    <property type="project" value="InterPro"/>
</dbReference>
<accession>A0A812N5B2</accession>
<dbReference type="OrthoDB" id="425227at2759"/>
<name>A0A812N5B2_9DINO</name>
<dbReference type="PANTHER" id="PTHR10037:SF62">
    <property type="entry name" value="SODIUM CHANNEL PROTEIN 60E"/>
    <property type="match status" value="1"/>
</dbReference>
<dbReference type="Proteomes" id="UP000604046">
    <property type="component" value="Unassembled WGS sequence"/>
</dbReference>
<dbReference type="InterPro" id="IPR027359">
    <property type="entry name" value="Volt_channel_dom_sf"/>
</dbReference>
<dbReference type="PROSITE" id="PS50222">
    <property type="entry name" value="EF_HAND_2"/>
    <property type="match status" value="1"/>
</dbReference>
<dbReference type="InterPro" id="IPR018247">
    <property type="entry name" value="EF_Hand_1_Ca_BS"/>
</dbReference>
<keyword evidence="4 7" id="KW-1133">Transmembrane helix</keyword>
<evidence type="ECO:0000259" key="8">
    <source>
        <dbReference type="PROSITE" id="PS50222"/>
    </source>
</evidence>
<dbReference type="Gene3D" id="1.10.287.70">
    <property type="match status" value="1"/>
</dbReference>
<feature type="compositionally biased region" description="Low complexity" evidence="6">
    <location>
        <begin position="627"/>
        <end position="642"/>
    </location>
</feature>
<evidence type="ECO:0000256" key="1">
    <source>
        <dbReference type="ARBA" id="ARBA00004141"/>
    </source>
</evidence>
<reference evidence="9" key="1">
    <citation type="submission" date="2021-02" db="EMBL/GenBank/DDBJ databases">
        <authorList>
            <person name="Dougan E. K."/>
            <person name="Rhodes N."/>
            <person name="Thang M."/>
            <person name="Chan C."/>
        </authorList>
    </citation>
    <scope>NUCLEOTIDE SEQUENCE</scope>
</reference>
<dbReference type="InterPro" id="IPR043203">
    <property type="entry name" value="VGCC_Ca_Na"/>
</dbReference>
<dbReference type="Gene3D" id="1.10.238.10">
    <property type="entry name" value="EF-hand"/>
    <property type="match status" value="1"/>
</dbReference>
<feature type="compositionally biased region" description="Polar residues" evidence="6">
    <location>
        <begin position="32"/>
        <end position="46"/>
    </location>
</feature>
<comment type="subcellular location">
    <subcellularLocation>
        <location evidence="1">Membrane</location>
        <topology evidence="1">Multi-pass membrane protein</topology>
    </subcellularLocation>
</comment>
<feature type="domain" description="EF-hand" evidence="8">
    <location>
        <begin position="477"/>
        <end position="512"/>
    </location>
</feature>
<dbReference type="PANTHER" id="PTHR10037">
    <property type="entry name" value="VOLTAGE-GATED CATION CHANNEL CALCIUM AND SODIUM"/>
    <property type="match status" value="1"/>
</dbReference>
<dbReference type="EMBL" id="CAJNDS010001791">
    <property type="protein sequence ID" value="CAE7279902.1"/>
    <property type="molecule type" value="Genomic_DNA"/>
</dbReference>
<proteinExistence type="predicted"/>
<feature type="region of interest" description="Disordered" evidence="6">
    <location>
        <begin position="67"/>
        <end position="134"/>
    </location>
</feature>
<dbReference type="Pfam" id="PF13202">
    <property type="entry name" value="EF-hand_5"/>
    <property type="match status" value="1"/>
</dbReference>
<feature type="compositionally biased region" description="Basic and acidic residues" evidence="6">
    <location>
        <begin position="20"/>
        <end position="31"/>
    </location>
</feature>
<evidence type="ECO:0000313" key="10">
    <source>
        <dbReference type="Proteomes" id="UP000604046"/>
    </source>
</evidence>
<dbReference type="GO" id="GO:0001518">
    <property type="term" value="C:voltage-gated sodium channel complex"/>
    <property type="evidence" value="ECO:0007669"/>
    <property type="project" value="TreeGrafter"/>
</dbReference>
<dbReference type="AlphaFoldDB" id="A0A812N5B2"/>
<organism evidence="9 10">
    <name type="scientific">Symbiodinium natans</name>
    <dbReference type="NCBI Taxonomy" id="878477"/>
    <lineage>
        <taxon>Eukaryota</taxon>
        <taxon>Sar</taxon>
        <taxon>Alveolata</taxon>
        <taxon>Dinophyceae</taxon>
        <taxon>Suessiales</taxon>
        <taxon>Symbiodiniaceae</taxon>
        <taxon>Symbiodinium</taxon>
    </lineage>
</organism>
<evidence type="ECO:0000256" key="5">
    <source>
        <dbReference type="ARBA" id="ARBA00023136"/>
    </source>
</evidence>
<evidence type="ECO:0000256" key="6">
    <source>
        <dbReference type="SAM" id="MobiDB-lite"/>
    </source>
</evidence>
<sequence length="650" mass="73477">MPEMLCMPNVRSRQPPIPRLDQEAAWGDRHSTGSGSQTSHVSNLRGNASPPFVALLDQLLRQHVMEVSKLPPRDPQREPQREPQKPTRRISHLSAAKVRVNDRQGSECSEVSDNSGASEASQSGFNNLKNKRKSRVPAMLEEGAPEFQELQEQFMSSINQPDEETSTPDLRNLLGHDESEEYTSEEQRRSKWKRLKAFLQSARYEMCVAGLLCVNVLWMAWELQFSGNLVGLEIGVYDTTEVSNESWQSWELFFTVGDLAFTVLFTLDVMVRASVLQCKFWKVPLNYIDVAVSATSIFEVAVYYGNAFPVNPILFRLLRIGKLARAIRMVTMNSVLASLQLLIKCIGASANMLFWSFCLLTFVQCVAGMVASTLCRDFISDETQSMLLREEVFRFYGTFTRTFLTMFEILFANWSPPCRVLVENISEWFSIFFLLYRCVLGFAVLNVVNAVFVQQTMKTASSDEELAFKQKERDVALYTRKVKKLFQSMDSSGDGSINKEEFSKLVNSPMLKFWMGQLELEYHDLMSLFEFLDNGDGEITLMEFIEGAARLRGGAKALDIWRIETKLEVLFAEVLGVLRGDKDVQLVFENSTYQHIRATDERRRGGSMVESHATDTCDARLSDGVGPASSTATTPTSRPRSSIGQMPEAI</sequence>
<evidence type="ECO:0000256" key="7">
    <source>
        <dbReference type="SAM" id="Phobius"/>
    </source>
</evidence>
<feature type="transmembrane region" description="Helical" evidence="7">
    <location>
        <begin position="352"/>
        <end position="374"/>
    </location>
</feature>
<feature type="compositionally biased region" description="Basic and acidic residues" evidence="6">
    <location>
        <begin position="612"/>
        <end position="621"/>
    </location>
</feature>
<protein>
    <submittedName>
        <fullName evidence="9">Catsper1 protein</fullName>
    </submittedName>
</protein>
<evidence type="ECO:0000256" key="4">
    <source>
        <dbReference type="ARBA" id="ARBA00022989"/>
    </source>
</evidence>
<dbReference type="SUPFAM" id="SSF47473">
    <property type="entry name" value="EF-hand"/>
    <property type="match status" value="1"/>
</dbReference>
<dbReference type="Gene3D" id="1.20.120.350">
    <property type="entry name" value="Voltage-gated potassium channels. Chain C"/>
    <property type="match status" value="1"/>
</dbReference>
<keyword evidence="10" id="KW-1185">Reference proteome</keyword>
<feature type="region of interest" description="Disordered" evidence="6">
    <location>
        <begin position="1"/>
        <end position="49"/>
    </location>
</feature>
<dbReference type="GO" id="GO:0005248">
    <property type="term" value="F:voltage-gated sodium channel activity"/>
    <property type="evidence" value="ECO:0007669"/>
    <property type="project" value="TreeGrafter"/>
</dbReference>
<feature type="compositionally biased region" description="Basic and acidic residues" evidence="6">
    <location>
        <begin position="67"/>
        <end position="85"/>
    </location>
</feature>